<evidence type="ECO:0000256" key="5">
    <source>
        <dbReference type="ARBA" id="ARBA00022792"/>
    </source>
</evidence>
<keyword evidence="7" id="KW-0496">Mitochondrion</keyword>
<name>A0A1E5RAV5_9ASCO</name>
<dbReference type="Pfam" id="PF00153">
    <property type="entry name" value="Mito_carr"/>
    <property type="match status" value="3"/>
</dbReference>
<dbReference type="InterPro" id="IPR023395">
    <property type="entry name" value="MCP_dom_sf"/>
</dbReference>
<keyword evidence="3 9" id="KW-0812">Transmembrane</keyword>
<keyword evidence="12" id="KW-1185">Reference proteome</keyword>
<evidence type="ECO:0000313" key="11">
    <source>
        <dbReference type="EMBL" id="OEJ84034.1"/>
    </source>
</evidence>
<evidence type="ECO:0000256" key="3">
    <source>
        <dbReference type="ARBA" id="ARBA00022692"/>
    </source>
</evidence>
<dbReference type="InterPro" id="IPR018108">
    <property type="entry name" value="MCP_transmembrane"/>
</dbReference>
<comment type="caution">
    <text evidence="11">The sequence shown here is derived from an EMBL/GenBank/DDBJ whole genome shotgun (WGS) entry which is preliminary data.</text>
</comment>
<feature type="repeat" description="Solcar" evidence="9">
    <location>
        <begin position="8"/>
        <end position="104"/>
    </location>
</feature>
<dbReference type="SUPFAM" id="SSF103506">
    <property type="entry name" value="Mitochondrial carrier"/>
    <property type="match status" value="1"/>
</dbReference>
<evidence type="ECO:0000256" key="7">
    <source>
        <dbReference type="ARBA" id="ARBA00023128"/>
    </source>
</evidence>
<dbReference type="InterPro" id="IPR002067">
    <property type="entry name" value="MCP"/>
</dbReference>
<evidence type="ECO:0000256" key="6">
    <source>
        <dbReference type="ARBA" id="ARBA00022989"/>
    </source>
</evidence>
<protein>
    <submittedName>
        <fullName evidence="11">Putative mitochondrial carrier</fullName>
    </submittedName>
</protein>
<evidence type="ECO:0000256" key="8">
    <source>
        <dbReference type="ARBA" id="ARBA00023136"/>
    </source>
</evidence>
<keyword evidence="2 10" id="KW-0813">Transport</keyword>
<organism evidence="11 12">
    <name type="scientific">Hanseniaspora osmophila</name>
    <dbReference type="NCBI Taxonomy" id="56408"/>
    <lineage>
        <taxon>Eukaryota</taxon>
        <taxon>Fungi</taxon>
        <taxon>Dikarya</taxon>
        <taxon>Ascomycota</taxon>
        <taxon>Saccharomycotina</taxon>
        <taxon>Saccharomycetes</taxon>
        <taxon>Saccharomycodales</taxon>
        <taxon>Saccharomycodaceae</taxon>
        <taxon>Hanseniaspora</taxon>
    </lineage>
</organism>
<gene>
    <name evidence="11" type="ORF">AWRI3579_g2725</name>
</gene>
<feature type="repeat" description="Solcar" evidence="9">
    <location>
        <begin position="234"/>
        <end position="327"/>
    </location>
</feature>
<dbReference type="PRINTS" id="PR00926">
    <property type="entry name" value="MITOCARRIER"/>
</dbReference>
<evidence type="ECO:0000256" key="1">
    <source>
        <dbReference type="ARBA" id="ARBA00004448"/>
    </source>
</evidence>
<keyword evidence="4" id="KW-0677">Repeat</keyword>
<evidence type="ECO:0000256" key="4">
    <source>
        <dbReference type="ARBA" id="ARBA00022737"/>
    </source>
</evidence>
<proteinExistence type="inferred from homology"/>
<dbReference type="Gene3D" id="1.50.40.10">
    <property type="entry name" value="Mitochondrial carrier domain"/>
    <property type="match status" value="1"/>
</dbReference>
<dbReference type="OrthoDB" id="270584at2759"/>
<dbReference type="GO" id="GO:0055085">
    <property type="term" value="P:transmembrane transport"/>
    <property type="evidence" value="ECO:0007669"/>
    <property type="project" value="InterPro"/>
</dbReference>
<dbReference type="FunCoup" id="A0A1E5RAV5">
    <property type="interactions" value="343"/>
</dbReference>
<evidence type="ECO:0000256" key="9">
    <source>
        <dbReference type="PROSITE-ProRule" id="PRU00282"/>
    </source>
</evidence>
<evidence type="ECO:0000256" key="10">
    <source>
        <dbReference type="RuleBase" id="RU000488"/>
    </source>
</evidence>
<evidence type="ECO:0000256" key="2">
    <source>
        <dbReference type="ARBA" id="ARBA00022448"/>
    </source>
</evidence>
<dbReference type="PANTHER" id="PTHR24089">
    <property type="entry name" value="SOLUTE CARRIER FAMILY 25"/>
    <property type="match status" value="1"/>
</dbReference>
<dbReference type="GO" id="GO:0005743">
    <property type="term" value="C:mitochondrial inner membrane"/>
    <property type="evidence" value="ECO:0007669"/>
    <property type="project" value="UniProtKB-SubCell"/>
</dbReference>
<dbReference type="AlphaFoldDB" id="A0A1E5RAV5"/>
<dbReference type="Proteomes" id="UP000095728">
    <property type="component" value="Unassembled WGS sequence"/>
</dbReference>
<dbReference type="InParanoid" id="A0A1E5RAV5"/>
<comment type="similarity">
    <text evidence="10">Belongs to the mitochondrial carrier (TC 2.A.29) family.</text>
</comment>
<keyword evidence="6" id="KW-1133">Transmembrane helix</keyword>
<accession>A0A1E5RAV5</accession>
<keyword evidence="8 9" id="KW-0472">Membrane</keyword>
<dbReference type="STRING" id="56408.A0A1E5RAV5"/>
<keyword evidence="5" id="KW-0999">Mitochondrion inner membrane</keyword>
<comment type="subcellular location">
    <subcellularLocation>
        <location evidence="1">Mitochondrion inner membrane</location>
        <topology evidence="1">Multi-pass membrane protein</topology>
    </subcellularLocation>
</comment>
<sequence>MKSKKEGTPMEVSLIAGGVAGITSRTVVSPFERVKILLQIQANNKSDVLSGKPTEGKKSIFQLINNMFKNEGVKGLFRGNGMNCIRVFPYLSIQYGTFETYKKYILQNKNLIKNSDGNTNRAEGQLPNVHRIIGGCLAGGTSVLFTYPMDLVKTRLSIQTAMAGKPRNGHSKPPGMVKLLVDTYKHEGGLPALYRGMYATCLGVVPYVALNFQIYEALKFLYINHMGNNKQESFNDLHKLCFGAISGGLGQIIIYPFDLLRRRFQILTMKQAGQDIGFHYTGVADALVQIGRKEGFKGYYKGLAANLFKVVPSTAVQWWTYEFVVNLLK</sequence>
<reference evidence="12" key="1">
    <citation type="journal article" date="2016" name="Genome Announc.">
        <title>Genome sequences of three species of Hanseniaspora isolated from spontaneous wine fermentations.</title>
        <authorList>
            <person name="Sternes P.R."/>
            <person name="Lee D."/>
            <person name="Kutyna D.R."/>
            <person name="Borneman A.R."/>
        </authorList>
    </citation>
    <scope>NUCLEOTIDE SEQUENCE [LARGE SCALE GENOMIC DNA]</scope>
    <source>
        <strain evidence="12">AWRI3579</strain>
    </source>
</reference>
<evidence type="ECO:0000313" key="12">
    <source>
        <dbReference type="Proteomes" id="UP000095728"/>
    </source>
</evidence>
<dbReference type="EMBL" id="LPNM01000008">
    <property type="protein sequence ID" value="OEJ84034.1"/>
    <property type="molecule type" value="Genomic_DNA"/>
</dbReference>
<feature type="repeat" description="Solcar" evidence="9">
    <location>
        <begin position="126"/>
        <end position="221"/>
    </location>
</feature>
<dbReference type="PROSITE" id="PS50920">
    <property type="entry name" value="SOLCAR"/>
    <property type="match status" value="3"/>
</dbReference>